<dbReference type="RefSeq" id="WP_345256422.1">
    <property type="nucleotide sequence ID" value="NZ_BAABGY010000008.1"/>
</dbReference>
<dbReference type="Proteomes" id="UP001501725">
    <property type="component" value="Unassembled WGS sequence"/>
</dbReference>
<evidence type="ECO:0000259" key="2">
    <source>
        <dbReference type="PROSITE" id="PS50110"/>
    </source>
</evidence>
<evidence type="ECO:0000256" key="1">
    <source>
        <dbReference type="PROSITE-ProRule" id="PRU00169"/>
    </source>
</evidence>
<dbReference type="Gene3D" id="3.40.50.2300">
    <property type="match status" value="1"/>
</dbReference>
<dbReference type="Pfam" id="PF00072">
    <property type="entry name" value="Response_reg"/>
    <property type="match status" value="1"/>
</dbReference>
<dbReference type="PANTHER" id="PTHR44520:SF2">
    <property type="entry name" value="RESPONSE REGULATOR RCP1"/>
    <property type="match status" value="1"/>
</dbReference>
<accession>A0ABP8H4Y4</accession>
<reference evidence="4" key="1">
    <citation type="journal article" date="2019" name="Int. J. Syst. Evol. Microbiol.">
        <title>The Global Catalogue of Microorganisms (GCM) 10K type strain sequencing project: providing services to taxonomists for standard genome sequencing and annotation.</title>
        <authorList>
            <consortium name="The Broad Institute Genomics Platform"/>
            <consortium name="The Broad Institute Genome Sequencing Center for Infectious Disease"/>
            <person name="Wu L."/>
            <person name="Ma J."/>
        </authorList>
    </citation>
    <scope>NUCLEOTIDE SEQUENCE [LARGE SCALE GENOMIC DNA]</scope>
    <source>
        <strain evidence="4">JCM 17919</strain>
    </source>
</reference>
<proteinExistence type="predicted"/>
<evidence type="ECO:0000313" key="3">
    <source>
        <dbReference type="EMBL" id="GAA4334424.1"/>
    </source>
</evidence>
<evidence type="ECO:0000313" key="4">
    <source>
        <dbReference type="Proteomes" id="UP001501725"/>
    </source>
</evidence>
<sequence>MNKGPIVIIEDDRDDQEIYTDAIHVVGMRNEIRFFNNGSEALEYLSETEDQPYVVISDVNMPGMSGFELRRKVMEDPYLASKGVPFVFISTNASKVAVRHAHALSVQGYFEKPKTMAEITTMFRAIFSYWDLCRHINNT</sequence>
<organism evidence="3 4">
    <name type="scientific">Flaviaesturariibacter amylovorans</name>
    <dbReference type="NCBI Taxonomy" id="1084520"/>
    <lineage>
        <taxon>Bacteria</taxon>
        <taxon>Pseudomonadati</taxon>
        <taxon>Bacteroidota</taxon>
        <taxon>Chitinophagia</taxon>
        <taxon>Chitinophagales</taxon>
        <taxon>Chitinophagaceae</taxon>
        <taxon>Flaviaestuariibacter</taxon>
    </lineage>
</organism>
<keyword evidence="1" id="KW-0597">Phosphoprotein</keyword>
<dbReference type="EMBL" id="BAABGY010000008">
    <property type="protein sequence ID" value="GAA4334424.1"/>
    <property type="molecule type" value="Genomic_DNA"/>
</dbReference>
<dbReference type="PANTHER" id="PTHR44520">
    <property type="entry name" value="RESPONSE REGULATOR RCP1-RELATED"/>
    <property type="match status" value="1"/>
</dbReference>
<comment type="caution">
    <text evidence="3">The sequence shown here is derived from an EMBL/GenBank/DDBJ whole genome shotgun (WGS) entry which is preliminary data.</text>
</comment>
<name>A0ABP8H4Y4_9BACT</name>
<dbReference type="SMART" id="SM00448">
    <property type="entry name" value="REC"/>
    <property type="match status" value="1"/>
</dbReference>
<dbReference type="InterPro" id="IPR011006">
    <property type="entry name" value="CheY-like_superfamily"/>
</dbReference>
<protein>
    <recommendedName>
        <fullName evidence="2">Response regulatory domain-containing protein</fullName>
    </recommendedName>
</protein>
<dbReference type="PROSITE" id="PS50110">
    <property type="entry name" value="RESPONSE_REGULATORY"/>
    <property type="match status" value="1"/>
</dbReference>
<feature type="domain" description="Response regulatory" evidence="2">
    <location>
        <begin position="5"/>
        <end position="127"/>
    </location>
</feature>
<dbReference type="InterPro" id="IPR052893">
    <property type="entry name" value="TCS_response_regulator"/>
</dbReference>
<keyword evidence="4" id="KW-1185">Reference proteome</keyword>
<feature type="modified residue" description="4-aspartylphosphate" evidence="1">
    <location>
        <position position="58"/>
    </location>
</feature>
<dbReference type="InterPro" id="IPR001789">
    <property type="entry name" value="Sig_transdc_resp-reg_receiver"/>
</dbReference>
<gene>
    <name evidence="3" type="ORF">GCM10023184_28460</name>
</gene>
<dbReference type="SUPFAM" id="SSF52172">
    <property type="entry name" value="CheY-like"/>
    <property type="match status" value="1"/>
</dbReference>